<dbReference type="AlphaFoldDB" id="A0A1H0Q3K3"/>
<sequence length="144" mass="14984">MKRAYAIAAGALLAASTCLVATGGSASAENPSCPSTSGNRAFKDAPDGYTGAIVCFKADGDVFYYADTHKEAVGISGGMIYRATDGLAHDHDNIKLWDNNGALNGWETLNTNEVEGTAVYYRACLHDFSAGRDYGCSGEVGSVA</sequence>
<keyword evidence="3" id="KW-1185">Reference proteome</keyword>
<accession>A0A1H0Q3K3</accession>
<dbReference type="STRING" id="443156.SAMN04489867_1471"/>
<dbReference type="EMBL" id="LT629711">
    <property type="protein sequence ID" value="SDP11997.1"/>
    <property type="molecule type" value="Genomic_DNA"/>
</dbReference>
<name>A0A1H0Q3K3_9MICO</name>
<protein>
    <submittedName>
        <fullName evidence="2">Uncharacterized protein</fullName>
    </submittedName>
</protein>
<dbReference type="Proteomes" id="UP000199077">
    <property type="component" value="Chromosome I"/>
</dbReference>
<organism evidence="2 3">
    <name type="scientific">Pedococcus dokdonensis</name>
    <dbReference type="NCBI Taxonomy" id="443156"/>
    <lineage>
        <taxon>Bacteria</taxon>
        <taxon>Bacillati</taxon>
        <taxon>Actinomycetota</taxon>
        <taxon>Actinomycetes</taxon>
        <taxon>Micrococcales</taxon>
        <taxon>Intrasporangiaceae</taxon>
        <taxon>Pedococcus</taxon>
    </lineage>
</organism>
<gene>
    <name evidence="2" type="ORF">SAMN04489867_1471</name>
</gene>
<evidence type="ECO:0000313" key="3">
    <source>
        <dbReference type="Proteomes" id="UP000199077"/>
    </source>
</evidence>
<proteinExistence type="predicted"/>
<keyword evidence="1" id="KW-0732">Signal</keyword>
<dbReference type="RefSeq" id="WP_091783497.1">
    <property type="nucleotide sequence ID" value="NZ_LT629711.1"/>
</dbReference>
<evidence type="ECO:0000313" key="2">
    <source>
        <dbReference type="EMBL" id="SDP11997.1"/>
    </source>
</evidence>
<dbReference type="OrthoDB" id="4247493at2"/>
<reference evidence="3" key="1">
    <citation type="submission" date="2016-10" db="EMBL/GenBank/DDBJ databases">
        <authorList>
            <person name="Varghese N."/>
            <person name="Submissions S."/>
        </authorList>
    </citation>
    <scope>NUCLEOTIDE SEQUENCE [LARGE SCALE GENOMIC DNA]</scope>
    <source>
        <strain evidence="3">DSM 22329</strain>
    </source>
</reference>
<feature type="chain" id="PRO_5039704454" evidence="1">
    <location>
        <begin position="22"/>
        <end position="144"/>
    </location>
</feature>
<feature type="signal peptide" evidence="1">
    <location>
        <begin position="1"/>
        <end position="21"/>
    </location>
</feature>
<evidence type="ECO:0000256" key="1">
    <source>
        <dbReference type="SAM" id="SignalP"/>
    </source>
</evidence>